<dbReference type="InterPro" id="IPR027417">
    <property type="entry name" value="P-loop_NTPase"/>
</dbReference>
<protein>
    <submittedName>
        <fullName evidence="2">50S ribosome-binding GTPase</fullName>
    </submittedName>
</protein>
<dbReference type="STRING" id="1760988.SAMN02949497_3038"/>
<evidence type="ECO:0000259" key="1">
    <source>
        <dbReference type="Pfam" id="PF01926"/>
    </source>
</evidence>
<dbReference type="Gene3D" id="3.40.50.300">
    <property type="entry name" value="P-loop containing nucleotide triphosphate hydrolases"/>
    <property type="match status" value="1"/>
</dbReference>
<organism evidence="2 3">
    <name type="scientific">Methylomagnum ishizawai</name>
    <dbReference type="NCBI Taxonomy" id="1760988"/>
    <lineage>
        <taxon>Bacteria</taxon>
        <taxon>Pseudomonadati</taxon>
        <taxon>Pseudomonadota</taxon>
        <taxon>Gammaproteobacteria</taxon>
        <taxon>Methylococcales</taxon>
        <taxon>Methylococcaceae</taxon>
        <taxon>Methylomagnum</taxon>
    </lineage>
</organism>
<keyword evidence="3" id="KW-1185">Reference proteome</keyword>
<reference evidence="2 3" key="1">
    <citation type="submission" date="2016-12" db="EMBL/GenBank/DDBJ databases">
        <authorList>
            <person name="Song W.-J."/>
            <person name="Kurnit D.M."/>
        </authorList>
    </citation>
    <scope>NUCLEOTIDE SEQUENCE [LARGE SCALE GENOMIC DNA]</scope>
    <source>
        <strain evidence="2 3">175</strain>
    </source>
</reference>
<evidence type="ECO:0000313" key="2">
    <source>
        <dbReference type="EMBL" id="SMF95666.1"/>
    </source>
</evidence>
<name>A0A1Y6CZD0_9GAMM</name>
<gene>
    <name evidence="2" type="ORF">SAMN02949497_3038</name>
</gene>
<evidence type="ECO:0000313" key="3">
    <source>
        <dbReference type="Proteomes" id="UP000192923"/>
    </source>
</evidence>
<dbReference type="RefSeq" id="WP_085214082.1">
    <property type="nucleotide sequence ID" value="NZ_FXAM01000001.1"/>
</dbReference>
<dbReference type="GO" id="GO:0005525">
    <property type="term" value="F:GTP binding"/>
    <property type="evidence" value="ECO:0007669"/>
    <property type="project" value="InterPro"/>
</dbReference>
<dbReference type="OrthoDB" id="207675at2"/>
<dbReference type="InterPro" id="IPR006073">
    <property type="entry name" value="GTP-bd"/>
</dbReference>
<dbReference type="Proteomes" id="UP000192923">
    <property type="component" value="Unassembled WGS sequence"/>
</dbReference>
<dbReference type="EMBL" id="FXAM01000001">
    <property type="protein sequence ID" value="SMF95666.1"/>
    <property type="molecule type" value="Genomic_DNA"/>
</dbReference>
<accession>A0A1Y6CZD0</accession>
<proteinExistence type="predicted"/>
<dbReference type="CDD" id="cd00882">
    <property type="entry name" value="Ras_like_GTPase"/>
    <property type="match status" value="1"/>
</dbReference>
<dbReference type="AlphaFoldDB" id="A0A1Y6CZD0"/>
<sequence length="611" mass="68313">MRSPPPSSRPDAPRRRNAIVYNPGLFDSTTPAMLAFIRLLKQRHASVLAALDGADPPRARALRHNLQSLLFAEACLEKGGLNQTQPRHPLQIAILGPTQAGKSSVVNWLLDRPLAGVSPLAGFTVHPQGFAVGVDLAKLDGLDGYFRDYERCDRGGLDARRYDCYALEAADIPEPAAALRQAIVWDTPDFDSVDADEYRQAVLRIAALADVVILALSKDKYADLAVWEFMGLLEPLGQPTLICLNKIEPAAYPALAESLRGKWRATRRDPPPAILPLPYLEDSDELAGLREERAEFLADLEQARHTQSRERHADHARKLIDAHWRAWIAPVEAEHALEAEWRGMVEDAVTDSLKRYQQDYLDHPHHYATFQRALAELLTLLEIPGLGGVLVAARQAVTWPLRQLAKLGRKHPKTPDGTEIAALNHALQHLFIRLGENLLLRRDEDATQQAWWREIGGLFRDDKPILVQHFEQATTHYLQDFQPEIDRTAHGLYDHLREHPALLNGLRATRVTTDATALAVALHTGGIGVQDFVIAPAMLSLTSLLTESALGKYMDKAAAELKRRQRVAVEKLFRDSLHARLVRLPGRLDRSRRFDIPPELLQAATKLDIRP</sequence>
<dbReference type="SUPFAM" id="SSF52540">
    <property type="entry name" value="P-loop containing nucleoside triphosphate hydrolases"/>
    <property type="match status" value="1"/>
</dbReference>
<feature type="domain" description="G" evidence="1">
    <location>
        <begin position="91"/>
        <end position="246"/>
    </location>
</feature>
<dbReference type="Pfam" id="PF01926">
    <property type="entry name" value="MMR_HSR1"/>
    <property type="match status" value="1"/>
</dbReference>